<sequence length="36" mass="4107">MMIWLSSKYLAEMPFARGWSLLTILKIELRGGFCGS</sequence>
<evidence type="ECO:0000313" key="1">
    <source>
        <dbReference type="EMBL" id="VYT14856.1"/>
    </source>
</evidence>
<accession>A0A6N2UHX0</accession>
<reference evidence="1" key="1">
    <citation type="submission" date="2019-11" db="EMBL/GenBank/DDBJ databases">
        <authorList>
            <person name="Feng L."/>
        </authorList>
    </citation>
    <scope>NUCLEOTIDE SEQUENCE</scope>
    <source>
        <strain evidence="1">BAdolescentisLFYP80</strain>
    </source>
</reference>
<proteinExistence type="predicted"/>
<gene>
    <name evidence="1" type="ORF">BALFYP80_01838</name>
</gene>
<dbReference type="EMBL" id="CACRSR010000013">
    <property type="protein sequence ID" value="VYT14856.1"/>
    <property type="molecule type" value="Genomic_DNA"/>
</dbReference>
<dbReference type="AlphaFoldDB" id="A0A6N2UHX0"/>
<organism evidence="1">
    <name type="scientific">Bifidobacterium adolescentis</name>
    <dbReference type="NCBI Taxonomy" id="1680"/>
    <lineage>
        <taxon>Bacteria</taxon>
        <taxon>Bacillati</taxon>
        <taxon>Actinomycetota</taxon>
        <taxon>Actinomycetes</taxon>
        <taxon>Bifidobacteriales</taxon>
        <taxon>Bifidobacteriaceae</taxon>
        <taxon>Bifidobacterium</taxon>
    </lineage>
</organism>
<name>A0A6N2UHX0_BIFAD</name>
<protein>
    <submittedName>
        <fullName evidence="1">Uncharacterized protein</fullName>
    </submittedName>
</protein>